<gene>
    <name evidence="1" type="ORF">APZ42_032486</name>
</gene>
<evidence type="ECO:0000313" key="2">
    <source>
        <dbReference type="Proteomes" id="UP000076858"/>
    </source>
</evidence>
<dbReference type="EMBL" id="LRGB01003123">
    <property type="protein sequence ID" value="KZS04201.1"/>
    <property type="molecule type" value="Genomic_DNA"/>
</dbReference>
<dbReference type="Proteomes" id="UP000076858">
    <property type="component" value="Unassembled WGS sequence"/>
</dbReference>
<protein>
    <submittedName>
        <fullName evidence="1">Uncharacterized protein</fullName>
    </submittedName>
</protein>
<name>A0A164LKJ8_9CRUS</name>
<sequence length="75" mass="9028">MEASFPLIYSCMYRHRYRLCHTQATGLVHIQSCLECQRACVCGLGTKRMKNPFKFSYNYKQRYEGYTYEHKDLFI</sequence>
<keyword evidence="2" id="KW-1185">Reference proteome</keyword>
<comment type="caution">
    <text evidence="1">The sequence shown here is derived from an EMBL/GenBank/DDBJ whole genome shotgun (WGS) entry which is preliminary data.</text>
</comment>
<proteinExistence type="predicted"/>
<dbReference type="AlphaFoldDB" id="A0A164LKJ8"/>
<organism evidence="1 2">
    <name type="scientific">Daphnia magna</name>
    <dbReference type="NCBI Taxonomy" id="35525"/>
    <lineage>
        <taxon>Eukaryota</taxon>
        <taxon>Metazoa</taxon>
        <taxon>Ecdysozoa</taxon>
        <taxon>Arthropoda</taxon>
        <taxon>Crustacea</taxon>
        <taxon>Branchiopoda</taxon>
        <taxon>Diplostraca</taxon>
        <taxon>Cladocera</taxon>
        <taxon>Anomopoda</taxon>
        <taxon>Daphniidae</taxon>
        <taxon>Daphnia</taxon>
    </lineage>
</organism>
<evidence type="ECO:0000313" key="1">
    <source>
        <dbReference type="EMBL" id="KZS04201.1"/>
    </source>
</evidence>
<reference evidence="1 2" key="1">
    <citation type="submission" date="2016-03" db="EMBL/GenBank/DDBJ databases">
        <title>EvidentialGene: Evidence-directed Construction of Genes on Genomes.</title>
        <authorList>
            <person name="Gilbert D.G."/>
            <person name="Choi J.-H."/>
            <person name="Mockaitis K."/>
            <person name="Colbourne J."/>
            <person name="Pfrender M."/>
        </authorList>
    </citation>
    <scope>NUCLEOTIDE SEQUENCE [LARGE SCALE GENOMIC DNA]</scope>
    <source>
        <strain evidence="1 2">Xinb3</strain>
        <tissue evidence="1">Complete organism</tissue>
    </source>
</reference>
<accession>A0A164LKJ8</accession>